<dbReference type="SUPFAM" id="SSF160904">
    <property type="entry name" value="Jann2411-like"/>
    <property type="match status" value="1"/>
</dbReference>
<name>A0ABU1SW06_9HYPH</name>
<dbReference type="Gene3D" id="1.10.3300.10">
    <property type="entry name" value="Jann2411-like domain"/>
    <property type="match status" value="1"/>
</dbReference>
<dbReference type="Pfam" id="PF11706">
    <property type="entry name" value="zf-CGNR"/>
    <property type="match status" value="1"/>
</dbReference>
<dbReference type="InterPro" id="IPR010852">
    <property type="entry name" value="ABATE"/>
</dbReference>
<comment type="caution">
    <text evidence="2">The sequence shown here is derived from an EMBL/GenBank/DDBJ whole genome shotgun (WGS) entry which is preliminary data.</text>
</comment>
<keyword evidence="3" id="KW-1185">Reference proteome</keyword>
<dbReference type="RefSeq" id="WP_112339394.1">
    <property type="nucleotide sequence ID" value="NZ_JAVDUP010000006.1"/>
</dbReference>
<protein>
    <submittedName>
        <fullName evidence="2">RNA-binding Zn ribbon-like protein</fullName>
    </submittedName>
</protein>
<reference evidence="2 3" key="1">
    <citation type="submission" date="2023-07" db="EMBL/GenBank/DDBJ databases">
        <title>Sorghum-associated microbial communities from plants grown in Nebraska, USA.</title>
        <authorList>
            <person name="Schachtman D."/>
        </authorList>
    </citation>
    <scope>NUCLEOTIDE SEQUENCE [LARGE SCALE GENOMIC DNA]</scope>
    <source>
        <strain evidence="2 3">3199</strain>
    </source>
</reference>
<proteinExistence type="predicted"/>
<organism evidence="2 3">
    <name type="scientific">Rhizobium miluonense</name>
    <dbReference type="NCBI Taxonomy" id="411945"/>
    <lineage>
        <taxon>Bacteria</taxon>
        <taxon>Pseudomonadati</taxon>
        <taxon>Pseudomonadota</taxon>
        <taxon>Alphaproteobacteria</taxon>
        <taxon>Hyphomicrobiales</taxon>
        <taxon>Rhizobiaceae</taxon>
        <taxon>Rhizobium/Agrobacterium group</taxon>
        <taxon>Rhizobium</taxon>
    </lineage>
</organism>
<dbReference type="EMBL" id="JAVDUP010000006">
    <property type="protein sequence ID" value="MDR6903115.1"/>
    <property type="molecule type" value="Genomic_DNA"/>
</dbReference>
<evidence type="ECO:0000313" key="2">
    <source>
        <dbReference type="EMBL" id="MDR6903115.1"/>
    </source>
</evidence>
<evidence type="ECO:0000259" key="1">
    <source>
        <dbReference type="Pfam" id="PF11706"/>
    </source>
</evidence>
<sequence>MSSKEYRHSSADGDPKEELAIRFVNTAAWRLRSSREERLPDAQALLRWLTANLPGSEQQSDLMSARWHTYQDDGAKAYEAAIALREAIYELLAARIADVAPPIEALEYFNAFLARPADGIRLAGMAGEMVWCIDEASASDLLKPITISAANLMTGPKAHRIRQCQDDRGCGWLFVDESRAMNRRWCSMGDCGNRAKAQRHYRRSRGKSDSPSS</sequence>
<accession>A0ABU1SW06</accession>
<dbReference type="Pfam" id="PF07336">
    <property type="entry name" value="ABATE"/>
    <property type="match status" value="1"/>
</dbReference>
<dbReference type="PANTHER" id="PTHR35525:SF3">
    <property type="entry name" value="BLL6575 PROTEIN"/>
    <property type="match status" value="1"/>
</dbReference>
<gene>
    <name evidence="2" type="ORF">J2W52_004748</name>
</gene>
<dbReference type="InterPro" id="IPR021005">
    <property type="entry name" value="Znf_CGNR"/>
</dbReference>
<evidence type="ECO:0000313" key="3">
    <source>
        <dbReference type="Proteomes" id="UP001250791"/>
    </source>
</evidence>
<feature type="domain" description="Zinc finger CGNR" evidence="1">
    <location>
        <begin position="160"/>
        <end position="203"/>
    </location>
</feature>
<dbReference type="PANTHER" id="PTHR35525">
    <property type="entry name" value="BLL6575 PROTEIN"/>
    <property type="match status" value="1"/>
</dbReference>
<dbReference type="Proteomes" id="UP001250791">
    <property type="component" value="Unassembled WGS sequence"/>
</dbReference>
<dbReference type="InterPro" id="IPR023286">
    <property type="entry name" value="ABATE_dom_sf"/>
</dbReference>